<evidence type="ECO:0000256" key="1">
    <source>
        <dbReference type="ARBA" id="ARBA00006484"/>
    </source>
</evidence>
<dbReference type="NCBIfam" id="NF005372">
    <property type="entry name" value="PRK06914.1"/>
    <property type="match status" value="1"/>
</dbReference>
<comment type="similarity">
    <text evidence="1 3">Belongs to the short-chain dehydrogenases/reductases (SDR) family.</text>
</comment>
<evidence type="ECO:0000259" key="4">
    <source>
        <dbReference type="SMART" id="SM00822"/>
    </source>
</evidence>
<feature type="domain" description="Ketoreductase" evidence="4">
    <location>
        <begin position="14"/>
        <end position="195"/>
    </location>
</feature>
<dbReference type="InterPro" id="IPR036291">
    <property type="entry name" value="NAD(P)-bd_dom_sf"/>
</dbReference>
<dbReference type="PRINTS" id="PR00081">
    <property type="entry name" value="GDHRDH"/>
</dbReference>
<dbReference type="InterPro" id="IPR020904">
    <property type="entry name" value="Sc_DH/Rdtase_CS"/>
</dbReference>
<dbReference type="PANTHER" id="PTHR43976:SF16">
    <property type="entry name" value="SHORT-CHAIN DEHYDROGENASE_REDUCTASE FAMILY PROTEIN"/>
    <property type="match status" value="1"/>
</dbReference>
<dbReference type="InterPro" id="IPR002347">
    <property type="entry name" value="SDR_fam"/>
</dbReference>
<keyword evidence="2" id="KW-0560">Oxidoreductase</keyword>
<evidence type="ECO:0000256" key="3">
    <source>
        <dbReference type="RuleBase" id="RU000363"/>
    </source>
</evidence>
<dbReference type="RefSeq" id="WP_013917382.1">
    <property type="nucleotide sequence ID" value="NC_015690.1"/>
</dbReference>
<dbReference type="GO" id="GO:0008206">
    <property type="term" value="P:bile acid metabolic process"/>
    <property type="evidence" value="ECO:0007669"/>
    <property type="project" value="UniProtKB-ARBA"/>
</dbReference>
<gene>
    <name evidence="5" type="ordered locus">KNP414_03686</name>
</gene>
<dbReference type="InterPro" id="IPR051911">
    <property type="entry name" value="SDR_oxidoreductase"/>
</dbReference>
<dbReference type="HOGENOM" id="CLU_010194_2_9_9"/>
<organism evidence="5 6">
    <name type="scientific">Paenibacillus mucilaginosus (strain KNP414)</name>
    <dbReference type="NCBI Taxonomy" id="1036673"/>
    <lineage>
        <taxon>Bacteria</taxon>
        <taxon>Bacillati</taxon>
        <taxon>Bacillota</taxon>
        <taxon>Bacilli</taxon>
        <taxon>Bacillales</taxon>
        <taxon>Paenibacillaceae</taxon>
        <taxon>Paenibacillus</taxon>
    </lineage>
</organism>
<dbReference type="CDD" id="cd05374">
    <property type="entry name" value="17beta-HSD-like_SDR_c"/>
    <property type="match status" value="1"/>
</dbReference>
<evidence type="ECO:0000313" key="6">
    <source>
        <dbReference type="Proteomes" id="UP000006620"/>
    </source>
</evidence>
<dbReference type="GO" id="GO:0016491">
    <property type="term" value="F:oxidoreductase activity"/>
    <property type="evidence" value="ECO:0007669"/>
    <property type="project" value="UniProtKB-KW"/>
</dbReference>
<dbReference type="SUPFAM" id="SSF51735">
    <property type="entry name" value="NAD(P)-binding Rossmann-fold domains"/>
    <property type="match status" value="1"/>
</dbReference>
<dbReference type="SMART" id="SM00822">
    <property type="entry name" value="PKS_KR"/>
    <property type="match status" value="1"/>
</dbReference>
<dbReference type="EMBL" id="CP002869">
    <property type="protein sequence ID" value="AEI42225.1"/>
    <property type="molecule type" value="Genomic_DNA"/>
</dbReference>
<reference evidence="6" key="1">
    <citation type="submission" date="2011-06" db="EMBL/GenBank/DDBJ databases">
        <title>Complete genome sequence of Paenibacillus mucilaginosus KNP414.</title>
        <authorList>
            <person name="Wang J."/>
            <person name="Hu S."/>
            <person name="Hu X."/>
            <person name="Zhang B."/>
            <person name="Dong D."/>
            <person name="Zhang S."/>
            <person name="Zhao K."/>
            <person name="Wu D."/>
        </authorList>
    </citation>
    <scope>NUCLEOTIDE SEQUENCE [LARGE SCALE GENOMIC DNA]</scope>
    <source>
        <strain evidence="6">KNP414</strain>
    </source>
</reference>
<name>F8FFJ7_PAEMK</name>
<dbReference type="AlphaFoldDB" id="F8FFJ7"/>
<sequence>MRIGSSVQRGRGRPTALVTGASSGLGLRIAAALAAEGWMVAAAMRDLSKGEALLEAARRAGAEERVDCRKLDVCDEEAVRHTVREVAEDYGRIDVLVNNAGYAVGGYTEDIPMEAWRAQFETNFFGLVALTQAVLPLMREQRRGRIVNISSISGRAGFPGYGPYAASKFAVEGFSEALRLEMQPYGVDVVLIEPGAYRTEIWRKGFEGIHAPEGSPYRRELEAVLRYSQRTAEAAPDPQEVADAVLRVLRAPRPKLRYPLGRGVALSLFGRSLLPWHWYERIVRRMLK</sequence>
<dbReference type="PANTHER" id="PTHR43976">
    <property type="entry name" value="SHORT CHAIN DEHYDROGENASE"/>
    <property type="match status" value="1"/>
</dbReference>
<dbReference type="InterPro" id="IPR057326">
    <property type="entry name" value="KR_dom"/>
</dbReference>
<proteinExistence type="inferred from homology"/>
<dbReference type="Gene3D" id="3.40.50.720">
    <property type="entry name" value="NAD(P)-binding Rossmann-like Domain"/>
    <property type="match status" value="1"/>
</dbReference>
<evidence type="ECO:0000256" key="2">
    <source>
        <dbReference type="ARBA" id="ARBA00023002"/>
    </source>
</evidence>
<protein>
    <submittedName>
        <fullName evidence="5">Dehydrogenase</fullName>
    </submittedName>
</protein>
<dbReference type="FunFam" id="3.40.50.720:FF:000084">
    <property type="entry name" value="Short-chain dehydrogenase reductase"/>
    <property type="match status" value="1"/>
</dbReference>
<dbReference type="PROSITE" id="PS00061">
    <property type="entry name" value="ADH_SHORT"/>
    <property type="match status" value="1"/>
</dbReference>
<dbReference type="PATRIC" id="fig|1036673.3.peg.3377"/>
<dbReference type="KEGG" id="pms:KNP414_03686"/>
<accession>F8FFJ7</accession>
<dbReference type="PRINTS" id="PR00080">
    <property type="entry name" value="SDRFAMILY"/>
</dbReference>
<evidence type="ECO:0000313" key="5">
    <source>
        <dbReference type="EMBL" id="AEI42225.1"/>
    </source>
</evidence>
<dbReference type="Pfam" id="PF00106">
    <property type="entry name" value="adh_short"/>
    <property type="match status" value="1"/>
</dbReference>
<dbReference type="Proteomes" id="UP000006620">
    <property type="component" value="Chromosome"/>
</dbReference>
<reference evidence="5 6" key="2">
    <citation type="journal article" date="2013" name="Genome Announc.">
        <title>Genome Sequence of Growth-Improving Paenibacillus mucilaginosus Strain KNP414.</title>
        <authorList>
            <person name="Lu J.J."/>
            <person name="Wang J.F."/>
            <person name="Hu X.F."/>
        </authorList>
    </citation>
    <scope>NUCLEOTIDE SEQUENCE [LARGE SCALE GENOMIC DNA]</scope>
    <source>
        <strain evidence="5 6">KNP414</strain>
    </source>
</reference>